<evidence type="ECO:0000313" key="2">
    <source>
        <dbReference type="Proteomes" id="UP001476282"/>
    </source>
</evidence>
<reference evidence="1 2" key="1">
    <citation type="submission" date="2024-02" db="EMBL/GenBank/DDBJ databases">
        <title>Haloferula sargassicola NBRC 104335.</title>
        <authorList>
            <person name="Ichikawa N."/>
            <person name="Katano-Makiyama Y."/>
            <person name="Hidaka K."/>
        </authorList>
    </citation>
    <scope>NUCLEOTIDE SEQUENCE [LARGE SCALE GENOMIC DNA]</scope>
    <source>
        <strain evidence="1 2">NBRC 104335</strain>
    </source>
</reference>
<comment type="caution">
    <text evidence="1">The sequence shown here is derived from an EMBL/GenBank/DDBJ whole genome shotgun (WGS) entry which is preliminary data.</text>
</comment>
<dbReference type="RefSeq" id="WP_353566121.1">
    <property type="nucleotide sequence ID" value="NZ_BAABRI010000005.1"/>
</dbReference>
<sequence>MLLVGGDEMFHVQPGVLDAESLRTESRRPIPLPFDSSDEKAEIDIEGIAWSAEASAYYVTGSHGVGEKKGDVQPAPLTLFQVPAEADRSIRREDLTPASLEPWFRKTLVELEPNLPAPLQKNGLNIDGLAARAVSRTKAFGPSLQKLRSID</sequence>
<protein>
    <submittedName>
        <fullName evidence="1">Uncharacterized protein</fullName>
    </submittedName>
</protein>
<name>A0ABP9UNQ4_9BACT</name>
<proteinExistence type="predicted"/>
<dbReference type="Proteomes" id="UP001476282">
    <property type="component" value="Unassembled WGS sequence"/>
</dbReference>
<accession>A0ABP9UNQ4</accession>
<gene>
    <name evidence="1" type="ORF">Hsar01_01196</name>
</gene>
<organism evidence="1 2">
    <name type="scientific">Haloferula sargassicola</name>
    <dbReference type="NCBI Taxonomy" id="490096"/>
    <lineage>
        <taxon>Bacteria</taxon>
        <taxon>Pseudomonadati</taxon>
        <taxon>Verrucomicrobiota</taxon>
        <taxon>Verrucomicrobiia</taxon>
        <taxon>Verrucomicrobiales</taxon>
        <taxon>Verrucomicrobiaceae</taxon>
        <taxon>Haloferula</taxon>
    </lineage>
</organism>
<keyword evidence="2" id="KW-1185">Reference proteome</keyword>
<evidence type="ECO:0000313" key="1">
    <source>
        <dbReference type="EMBL" id="GAA5481981.1"/>
    </source>
</evidence>
<dbReference type="EMBL" id="BAABRI010000005">
    <property type="protein sequence ID" value="GAA5481981.1"/>
    <property type="molecule type" value="Genomic_DNA"/>
</dbReference>